<dbReference type="Proteomes" id="UP001152531">
    <property type="component" value="Unassembled WGS sequence"/>
</dbReference>
<organism evidence="1 2">
    <name type="scientific">[Candida] jaroonii</name>
    <dbReference type="NCBI Taxonomy" id="467808"/>
    <lineage>
        <taxon>Eukaryota</taxon>
        <taxon>Fungi</taxon>
        <taxon>Dikarya</taxon>
        <taxon>Ascomycota</taxon>
        <taxon>Saccharomycotina</taxon>
        <taxon>Pichiomycetes</taxon>
        <taxon>Debaryomycetaceae</taxon>
        <taxon>Yamadazyma</taxon>
    </lineage>
</organism>
<sequence length="531" mass="61686">MADTKGKTRPIEQVAHDFKPGLEATNFEGSSFKLLKACNFCRKRKIKCTVQPKENVCENCKDHKKKCIFDHKKIRKIKKVKLEKVTELTNTKNLNNYTGTFLDQIDPFAMEQYNKSNMQSPEQQWTIPVSISNFSNSPSYQDTNNNSVEYQLYVNNIEPYTPFLDHKIFQNNLDHFSKCCIHVSAVSSSKNEIPESAVSFFYQSLNGYFNEEIKWDPIRLSCFFLLPSRTVIPKKLIKDSLESFNRFYESQELSVNLLAGAICVDGWNSLFNEHPLITDKSIIKKSSKIFQTMDIDAYNYQFLNCNIFLYELIWLLHHDNLSFEEKRSSYLQFEFDMLLFPAKLSKNLIVVKDTLLSTPEAFLLHILHNMVLIAYYTVMVKNKKLGEVSAICAVPGLYHFISGMAISNFRVTLDLVNRWSVIADCQIYTAKLLLQLYSEMEFEIFRFTLSFYTRRINTNFSKHEYDPIDKEVKVFIESSVIPRDDDFDGAVVFWVFRDVRSMSLQLYINDKNRRGSEVDVSTAGSSVSMIE</sequence>
<dbReference type="EMBL" id="CALSDN010000004">
    <property type="protein sequence ID" value="CAH6720828.1"/>
    <property type="molecule type" value="Genomic_DNA"/>
</dbReference>
<protein>
    <submittedName>
        <fullName evidence="1">Uncharacterized protein</fullName>
    </submittedName>
</protein>
<name>A0ACA9Y772_9ASCO</name>
<evidence type="ECO:0000313" key="2">
    <source>
        <dbReference type="Proteomes" id="UP001152531"/>
    </source>
</evidence>
<keyword evidence="2" id="KW-1185">Reference proteome</keyword>
<evidence type="ECO:0000313" key="1">
    <source>
        <dbReference type="EMBL" id="CAH6720828.1"/>
    </source>
</evidence>
<comment type="caution">
    <text evidence="1">The sequence shown here is derived from an EMBL/GenBank/DDBJ whole genome shotgun (WGS) entry which is preliminary data.</text>
</comment>
<proteinExistence type="predicted"/>
<gene>
    <name evidence="1" type="ORF">CLIB1444_04S08856</name>
</gene>
<accession>A0ACA9Y772</accession>
<reference evidence="1" key="1">
    <citation type="submission" date="2022-06" db="EMBL/GenBank/DDBJ databases">
        <authorList>
            <person name="Legras J.-L."/>
            <person name="Devillers H."/>
            <person name="Grondin C."/>
        </authorList>
    </citation>
    <scope>NUCLEOTIDE SEQUENCE</scope>
    <source>
        <strain evidence="1">CLIB 1444</strain>
    </source>
</reference>